<accession>A0A1B6F0D0</accession>
<dbReference type="PANTHER" id="PTHR23345">
    <property type="entry name" value="VITELLOGENIN-RELATED"/>
    <property type="match status" value="1"/>
</dbReference>
<dbReference type="InterPro" id="IPR011030">
    <property type="entry name" value="Lipovitellin_superhlx_dom"/>
</dbReference>
<gene>
    <name evidence="1" type="ORF">g.25323</name>
</gene>
<dbReference type="GO" id="GO:0005319">
    <property type="term" value="F:lipid transporter activity"/>
    <property type="evidence" value="ECO:0007669"/>
    <property type="project" value="TreeGrafter"/>
</dbReference>
<proteinExistence type="predicted"/>
<dbReference type="SUPFAM" id="SSF48431">
    <property type="entry name" value="Lipovitellin-phosvitin complex, superhelical domain"/>
    <property type="match status" value="1"/>
</dbReference>
<dbReference type="Gene3D" id="1.25.10.20">
    <property type="entry name" value="Vitellinogen, superhelical"/>
    <property type="match status" value="1"/>
</dbReference>
<evidence type="ECO:0000313" key="1">
    <source>
        <dbReference type="EMBL" id="JAS43551.1"/>
    </source>
</evidence>
<name>A0A1B6F0D0_9HEMI</name>
<protein>
    <recommendedName>
        <fullName evidence="2">Vitellinogen open beta-sheet domain-containing protein</fullName>
    </recommendedName>
</protein>
<reference evidence="1" key="1">
    <citation type="submission" date="2015-11" db="EMBL/GenBank/DDBJ databases">
        <title>De novo transcriptome assembly of four potential Pierce s Disease insect vectors from Arizona vineyards.</title>
        <authorList>
            <person name="Tassone E.E."/>
        </authorList>
    </citation>
    <scope>NUCLEOTIDE SEQUENCE</scope>
</reference>
<dbReference type="AlphaFoldDB" id="A0A1B6F0D0"/>
<dbReference type="InterPro" id="IPR050733">
    <property type="entry name" value="Vitellogenin/Apolipophorin"/>
</dbReference>
<dbReference type="PANTHER" id="PTHR23345:SF33">
    <property type="entry name" value="CROSSVEINLESS D"/>
    <property type="match status" value="1"/>
</dbReference>
<organism evidence="1">
    <name type="scientific">Cuerna arida</name>
    <dbReference type="NCBI Taxonomy" id="1464854"/>
    <lineage>
        <taxon>Eukaryota</taxon>
        <taxon>Metazoa</taxon>
        <taxon>Ecdysozoa</taxon>
        <taxon>Arthropoda</taxon>
        <taxon>Hexapoda</taxon>
        <taxon>Insecta</taxon>
        <taxon>Pterygota</taxon>
        <taxon>Neoptera</taxon>
        <taxon>Paraneoptera</taxon>
        <taxon>Hemiptera</taxon>
        <taxon>Auchenorrhyncha</taxon>
        <taxon>Membracoidea</taxon>
        <taxon>Cicadellidae</taxon>
        <taxon>Cicadellinae</taxon>
        <taxon>Proconiini</taxon>
        <taxon>Cuerna</taxon>
    </lineage>
</organism>
<evidence type="ECO:0008006" key="2">
    <source>
        <dbReference type="Google" id="ProtNLM"/>
    </source>
</evidence>
<dbReference type="EMBL" id="GECZ01026218">
    <property type="protein sequence ID" value="JAS43551.1"/>
    <property type="molecule type" value="Transcribed_RNA"/>
</dbReference>
<feature type="non-terminal residue" evidence="1">
    <location>
        <position position="1"/>
    </location>
</feature>
<sequence>DRHIRLQALYASYKVHVYHPDKLYDIYWPIFIDRFQNAELRIAAYLTVISNVHITYYDLLKIYWFMSTENEMTLYNVHYSTLQSISESTEKHYQKVSQLCRQILKLTAPPAKTTMLNNNRIYNYRDPVYGYGGGVQVVSTVTGPSATLFLDFSSNFFNTPFSYYTIFMKIDGLESPFLSSLISGTNYTNWMEMNQIIKYYKAFTQLKTIRIELTVSKNDYVVQSDYYDYSNLSEFMKTLSLFTTSDQKIQHSFNFDFMYYGKLVTASGLGTPVYLDVFMPRLSSYSIPMIISSAKPNTYHIDSEFKGILHGHISLSHYEPFKQYYYSTRRNYRIDYALPLYADITPISKQQIIKVSLMRHDKSSGSDAAHNPTYDLIGFENYVYDFAYVATANSTHGLYNHIYDTFYFSKGEQHKREVMLYDTELENFGTHFTAKYFDCENGFGPGSFWDQFYLISNKYTKSYHDNPFMYYYLTARNFYSHLILSPYSQRCGSAFYLTPSKQNPVSRIDLYKRLDINHSPLPFAYLPAYKVKTHTTVSIKGDQPDTVLKTWDFIFNYGLTSGHQYYHYSMQLFEKFLSKPGQRICLDGTGHYADKEFHSTYNFTYGYGHDLKCLTTEGFMANITGTAKYSKEQEILLKKQPTILRPMRSSLSFHW</sequence>